<sequence>MLVNPLTTRRHATRVTATLTAALTLVAGLGVGAPAANAQAEQTEVRTVTANLYVGAKDTPIRRNAYVTNPATPPFNYPDSPMKNNAKLEVKADGTRLLTIPIVNNTFGVVSLPHSSIDGTVDVVSIGTTRWSTVNGPAQRVSTVTLDVTRLGTGAARTSFSPATEYANFFLYRGYKNWDLNLEFSS</sequence>
<dbReference type="Proteomes" id="UP000618733">
    <property type="component" value="Unassembled WGS sequence"/>
</dbReference>
<dbReference type="RefSeq" id="WP_200131635.1">
    <property type="nucleotide sequence ID" value="NZ_JAEHOI010000004.1"/>
</dbReference>
<dbReference type="PROSITE" id="PS51318">
    <property type="entry name" value="TAT"/>
    <property type="match status" value="1"/>
</dbReference>
<dbReference type="InterPro" id="IPR006311">
    <property type="entry name" value="TAT_signal"/>
</dbReference>
<dbReference type="AlphaFoldDB" id="A0A934QBA1"/>
<keyword evidence="3" id="KW-1185">Reference proteome</keyword>
<comment type="caution">
    <text evidence="2">The sequence shown here is derived from an EMBL/GenBank/DDBJ whole genome shotgun (WGS) entry which is preliminary data.</text>
</comment>
<keyword evidence="1" id="KW-0732">Signal</keyword>
<name>A0A934QBA1_9MICO</name>
<feature type="signal peptide" evidence="1">
    <location>
        <begin position="1"/>
        <end position="38"/>
    </location>
</feature>
<gene>
    <name evidence="2" type="ORF">JD292_04955</name>
</gene>
<protein>
    <submittedName>
        <fullName evidence="2">Uncharacterized protein</fullName>
    </submittedName>
</protein>
<evidence type="ECO:0000313" key="2">
    <source>
        <dbReference type="EMBL" id="MBK0421421.1"/>
    </source>
</evidence>
<evidence type="ECO:0000256" key="1">
    <source>
        <dbReference type="SAM" id="SignalP"/>
    </source>
</evidence>
<accession>A0A934QBA1</accession>
<organism evidence="2 3">
    <name type="scientific">Leucobacter edaphi</name>
    <dbReference type="NCBI Taxonomy" id="2796472"/>
    <lineage>
        <taxon>Bacteria</taxon>
        <taxon>Bacillati</taxon>
        <taxon>Actinomycetota</taxon>
        <taxon>Actinomycetes</taxon>
        <taxon>Micrococcales</taxon>
        <taxon>Microbacteriaceae</taxon>
        <taxon>Leucobacter</taxon>
    </lineage>
</organism>
<dbReference type="EMBL" id="JAEHOI010000004">
    <property type="protein sequence ID" value="MBK0421421.1"/>
    <property type="molecule type" value="Genomic_DNA"/>
</dbReference>
<evidence type="ECO:0000313" key="3">
    <source>
        <dbReference type="Proteomes" id="UP000618733"/>
    </source>
</evidence>
<proteinExistence type="predicted"/>
<feature type="chain" id="PRO_5037390135" evidence="1">
    <location>
        <begin position="39"/>
        <end position="186"/>
    </location>
</feature>
<reference evidence="2" key="1">
    <citation type="submission" date="2020-12" db="EMBL/GenBank/DDBJ databases">
        <title>Leucobacter sp. CAS2, isolated from Chromium sludge.</title>
        <authorList>
            <person name="Xu Z."/>
        </authorList>
    </citation>
    <scope>NUCLEOTIDE SEQUENCE</scope>
    <source>
        <strain evidence="2">CSA2</strain>
    </source>
</reference>